<keyword evidence="3 6" id="KW-0812">Transmembrane</keyword>
<evidence type="ECO:0000313" key="8">
    <source>
        <dbReference type="EMBL" id="MBM6923444.1"/>
    </source>
</evidence>
<gene>
    <name evidence="8" type="ORF">H9X81_07055</name>
</gene>
<evidence type="ECO:0000256" key="2">
    <source>
        <dbReference type="ARBA" id="ARBA00022448"/>
    </source>
</evidence>
<name>A0ABS2GPG2_9FIRM</name>
<evidence type="ECO:0000256" key="5">
    <source>
        <dbReference type="ARBA" id="ARBA00023136"/>
    </source>
</evidence>
<evidence type="ECO:0000256" key="3">
    <source>
        <dbReference type="ARBA" id="ARBA00022692"/>
    </source>
</evidence>
<organism evidence="8 9">
    <name type="scientific">Hydrogenoanaerobacterium saccharovorans</name>
    <dbReference type="NCBI Taxonomy" id="474960"/>
    <lineage>
        <taxon>Bacteria</taxon>
        <taxon>Bacillati</taxon>
        <taxon>Bacillota</taxon>
        <taxon>Clostridia</taxon>
        <taxon>Eubacteriales</taxon>
        <taxon>Oscillospiraceae</taxon>
        <taxon>Hydrogenoanaerobacterium</taxon>
    </lineage>
</organism>
<evidence type="ECO:0000259" key="7">
    <source>
        <dbReference type="PROSITE" id="PS50850"/>
    </source>
</evidence>
<dbReference type="PROSITE" id="PS50850">
    <property type="entry name" value="MFS"/>
    <property type="match status" value="1"/>
</dbReference>
<protein>
    <submittedName>
        <fullName evidence="8">MFS transporter</fullName>
    </submittedName>
</protein>
<dbReference type="Gene3D" id="1.20.1250.20">
    <property type="entry name" value="MFS general substrate transporter like domains"/>
    <property type="match status" value="2"/>
</dbReference>
<dbReference type="SUPFAM" id="SSF103473">
    <property type="entry name" value="MFS general substrate transporter"/>
    <property type="match status" value="1"/>
</dbReference>
<evidence type="ECO:0000313" key="9">
    <source>
        <dbReference type="Proteomes" id="UP000724149"/>
    </source>
</evidence>
<feature type="transmembrane region" description="Helical" evidence="6">
    <location>
        <begin position="383"/>
        <end position="401"/>
    </location>
</feature>
<evidence type="ECO:0000256" key="6">
    <source>
        <dbReference type="SAM" id="Phobius"/>
    </source>
</evidence>
<keyword evidence="9" id="KW-1185">Reference proteome</keyword>
<feature type="domain" description="Major facilitator superfamily (MFS) profile" evidence="7">
    <location>
        <begin position="1"/>
        <end position="406"/>
    </location>
</feature>
<evidence type="ECO:0000256" key="1">
    <source>
        <dbReference type="ARBA" id="ARBA00004651"/>
    </source>
</evidence>
<dbReference type="EMBL" id="JACSNR010000006">
    <property type="protein sequence ID" value="MBM6923444.1"/>
    <property type="molecule type" value="Genomic_DNA"/>
</dbReference>
<comment type="subcellular location">
    <subcellularLocation>
        <location evidence="1">Cell membrane</location>
        <topology evidence="1">Multi-pass membrane protein</topology>
    </subcellularLocation>
</comment>
<accession>A0ABS2GPG2</accession>
<feature type="transmembrane region" description="Helical" evidence="6">
    <location>
        <begin position="167"/>
        <end position="188"/>
    </location>
</feature>
<dbReference type="PANTHER" id="PTHR11360">
    <property type="entry name" value="MONOCARBOXYLATE TRANSPORTER"/>
    <property type="match status" value="1"/>
</dbReference>
<dbReference type="Proteomes" id="UP000724149">
    <property type="component" value="Unassembled WGS sequence"/>
</dbReference>
<feature type="transmembrane region" description="Helical" evidence="6">
    <location>
        <begin position="103"/>
        <end position="126"/>
    </location>
</feature>
<comment type="caution">
    <text evidence="8">The sequence shown here is derived from an EMBL/GenBank/DDBJ whole genome shotgun (WGS) entry which is preliminary data.</text>
</comment>
<dbReference type="InterPro" id="IPR020846">
    <property type="entry name" value="MFS_dom"/>
</dbReference>
<feature type="transmembrane region" description="Helical" evidence="6">
    <location>
        <begin position="353"/>
        <end position="371"/>
    </location>
</feature>
<reference evidence="8 9" key="1">
    <citation type="journal article" date="2021" name="Sci. Rep.">
        <title>The distribution of antibiotic resistance genes in chicken gut microbiota commensals.</title>
        <authorList>
            <person name="Juricova H."/>
            <person name="Matiasovicova J."/>
            <person name="Kubasova T."/>
            <person name="Cejkova D."/>
            <person name="Rychlik I."/>
        </authorList>
    </citation>
    <scope>NUCLEOTIDE SEQUENCE [LARGE SCALE GENOMIC DNA]</scope>
    <source>
        <strain evidence="8 9">An564</strain>
    </source>
</reference>
<keyword evidence="4 6" id="KW-1133">Transmembrane helix</keyword>
<dbReference type="InterPro" id="IPR011701">
    <property type="entry name" value="MFS"/>
</dbReference>
<keyword evidence="2" id="KW-0813">Transport</keyword>
<proteinExistence type="predicted"/>
<dbReference type="Pfam" id="PF07690">
    <property type="entry name" value="MFS_1"/>
    <property type="match status" value="1"/>
</dbReference>
<dbReference type="InterPro" id="IPR050327">
    <property type="entry name" value="Proton-linked_MCT"/>
</dbReference>
<feature type="transmembrane region" description="Helical" evidence="6">
    <location>
        <begin position="317"/>
        <end position="341"/>
    </location>
</feature>
<dbReference type="PANTHER" id="PTHR11360:SF317">
    <property type="entry name" value="MAJOR FACILITATOR SUPERFAMILY (MFS) PROFILE DOMAIN-CONTAINING PROTEIN-RELATED"/>
    <property type="match status" value="1"/>
</dbReference>
<feature type="transmembrane region" description="Helical" evidence="6">
    <location>
        <begin position="80"/>
        <end position="97"/>
    </location>
</feature>
<feature type="transmembrane region" description="Helical" evidence="6">
    <location>
        <begin position="292"/>
        <end position="311"/>
    </location>
</feature>
<feature type="transmembrane region" description="Helical" evidence="6">
    <location>
        <begin position="138"/>
        <end position="161"/>
    </location>
</feature>
<sequence length="411" mass="43005">MDYQKLDERRKFYFACCLVGAFFVGLAYTWSVLQSPFIALLGGDAVKSTVVLCYTVTVLSSTMSPSILGGFIKKLGTRRTIALGSILFGAGYVISGYTTSMAVFFLAFGLGTGVGSGLIYPTIMGYMASLYPDKRGSVSGIIAGVYGGASIFLSPMLAGMIESRSLSFALTVAGGAALVVIFAVAMLIQPVPQGYLEYKCGSGSAGAGRAARSVYDLDRAGMVKTAMFYVAIVAFAFGCTSGMMVISQVSAIMQESFALTATQAAFYVSIMSFMSMSGRFLWGIVTDHFDKYITLCIICGLPVIAMGVLAVSDAMMVAVVCLAVTALCYGGFGSTITPITADLFGAAHVTENYGVMYLAFGFAGLAGPQIAVKLSTGGDYSMAFLAACAISAVAFVMALIVRRKVQAVIHS</sequence>
<keyword evidence="5 6" id="KW-0472">Membrane</keyword>
<dbReference type="InterPro" id="IPR036259">
    <property type="entry name" value="MFS_trans_sf"/>
</dbReference>
<feature type="transmembrane region" description="Helical" evidence="6">
    <location>
        <begin position="264"/>
        <end position="285"/>
    </location>
</feature>
<feature type="transmembrane region" description="Helical" evidence="6">
    <location>
        <begin position="12"/>
        <end position="31"/>
    </location>
</feature>
<evidence type="ECO:0000256" key="4">
    <source>
        <dbReference type="ARBA" id="ARBA00022989"/>
    </source>
</evidence>
<feature type="transmembrane region" description="Helical" evidence="6">
    <location>
        <begin position="226"/>
        <end position="252"/>
    </location>
</feature>